<dbReference type="Pfam" id="PF08282">
    <property type="entry name" value="Hydrolase_3"/>
    <property type="match status" value="1"/>
</dbReference>
<dbReference type="Gene3D" id="3.30.980.20">
    <property type="entry name" value="Putative mannosyl-3-phosphoglycerate phosphatase, domain 2"/>
    <property type="match status" value="1"/>
</dbReference>
<accession>A0ABP3WQ01</accession>
<dbReference type="RefSeq" id="WP_343855837.1">
    <property type="nucleotide sequence ID" value="NZ_BAAAFD010000001.1"/>
</dbReference>
<dbReference type="InterPro" id="IPR006379">
    <property type="entry name" value="HAD-SF_hydro_IIB"/>
</dbReference>
<dbReference type="NCBIfam" id="NF001218">
    <property type="entry name" value="PRK00192.1-5"/>
    <property type="match status" value="1"/>
</dbReference>
<organism evidence="4 5">
    <name type="scientific">Aliiglaciecola litoralis</name>
    <dbReference type="NCBI Taxonomy" id="582857"/>
    <lineage>
        <taxon>Bacteria</taxon>
        <taxon>Pseudomonadati</taxon>
        <taxon>Pseudomonadota</taxon>
        <taxon>Gammaproteobacteria</taxon>
        <taxon>Alteromonadales</taxon>
        <taxon>Alteromonadaceae</taxon>
        <taxon>Aliiglaciecola</taxon>
    </lineage>
</organism>
<sequence>MNSQYLIFTDMDGTLLDHHTYSHEPAKNTLKTLKRLQIPVIPNTSKTFDEMLVLREQIGLTGPFIVENGAAIFIPHAFFKHKPANTQWINEHWLHQFTSKRSHWLNLLNRLEHDFSGLFTHFANMDINEICEATGLSPEQAQRAANRHYGEPVLWLGDERQKQLFIQAVRAMGASPLIGGRFIHISGECNKGIAMRWLCNEYRRQHPDKLCTSIALGDGNNDTAMLDAADVAVRIKSPTHDFPRLNRTQNTLDSISEGPKGWSETVTHILNLTS</sequence>
<comment type="caution">
    <text evidence="4">The sequence shown here is derived from an EMBL/GenBank/DDBJ whole genome shotgun (WGS) entry which is preliminary data.</text>
</comment>
<evidence type="ECO:0000256" key="2">
    <source>
        <dbReference type="ARBA" id="ARBA00022801"/>
    </source>
</evidence>
<evidence type="ECO:0000313" key="5">
    <source>
        <dbReference type="Proteomes" id="UP001500359"/>
    </source>
</evidence>
<dbReference type="SUPFAM" id="SSF56784">
    <property type="entry name" value="HAD-like"/>
    <property type="match status" value="1"/>
</dbReference>
<evidence type="ECO:0000313" key="4">
    <source>
        <dbReference type="EMBL" id="GAA0852507.1"/>
    </source>
</evidence>
<dbReference type="InterPro" id="IPR036412">
    <property type="entry name" value="HAD-like_sf"/>
</dbReference>
<keyword evidence="2" id="KW-0378">Hydrolase</keyword>
<keyword evidence="3" id="KW-0460">Magnesium</keyword>
<dbReference type="SFLD" id="SFLDG01140">
    <property type="entry name" value="C2.B:_Phosphomannomutase_and_P"/>
    <property type="match status" value="1"/>
</dbReference>
<gene>
    <name evidence="4" type="ORF">GCM10009114_02680</name>
</gene>
<keyword evidence="1" id="KW-0479">Metal-binding</keyword>
<protein>
    <submittedName>
        <fullName evidence="4">Mannosyl-3-phosphoglycerate phosphatase-related protein</fullName>
    </submittedName>
</protein>
<dbReference type="SFLD" id="SFLDG01142">
    <property type="entry name" value="C2.B.2:_Mannosyl-3-phosphoglyc"/>
    <property type="match status" value="1"/>
</dbReference>
<dbReference type="NCBIfam" id="TIGR01486">
    <property type="entry name" value="HAD-SF-IIB-MPGP"/>
    <property type="match status" value="1"/>
</dbReference>
<dbReference type="SFLD" id="SFLDS00003">
    <property type="entry name" value="Haloacid_Dehalogenase"/>
    <property type="match status" value="1"/>
</dbReference>
<dbReference type="PANTHER" id="PTHR10000">
    <property type="entry name" value="PHOSPHOSERINE PHOSPHATASE"/>
    <property type="match status" value="1"/>
</dbReference>
<dbReference type="InterPro" id="IPR023214">
    <property type="entry name" value="HAD_sf"/>
</dbReference>
<dbReference type="EMBL" id="BAAAFD010000001">
    <property type="protein sequence ID" value="GAA0852507.1"/>
    <property type="molecule type" value="Genomic_DNA"/>
</dbReference>
<keyword evidence="5" id="KW-1185">Reference proteome</keyword>
<dbReference type="Proteomes" id="UP001500359">
    <property type="component" value="Unassembled WGS sequence"/>
</dbReference>
<evidence type="ECO:0000256" key="1">
    <source>
        <dbReference type="ARBA" id="ARBA00022723"/>
    </source>
</evidence>
<proteinExistence type="predicted"/>
<reference evidence="5" key="1">
    <citation type="journal article" date="2019" name="Int. J. Syst. Evol. Microbiol.">
        <title>The Global Catalogue of Microorganisms (GCM) 10K type strain sequencing project: providing services to taxonomists for standard genome sequencing and annotation.</title>
        <authorList>
            <consortium name="The Broad Institute Genomics Platform"/>
            <consortium name="The Broad Institute Genome Sequencing Center for Infectious Disease"/>
            <person name="Wu L."/>
            <person name="Ma J."/>
        </authorList>
    </citation>
    <scope>NUCLEOTIDE SEQUENCE [LARGE SCALE GENOMIC DNA]</scope>
    <source>
        <strain evidence="5">JCM 15896</strain>
    </source>
</reference>
<dbReference type="Gene3D" id="3.40.50.1000">
    <property type="entry name" value="HAD superfamily/HAD-like"/>
    <property type="match status" value="1"/>
</dbReference>
<dbReference type="InterPro" id="IPR006381">
    <property type="entry name" value="HAD-SF-IIB-MPGP"/>
</dbReference>
<dbReference type="PANTHER" id="PTHR10000:SF8">
    <property type="entry name" value="HAD SUPERFAMILY HYDROLASE-LIKE, TYPE 3"/>
    <property type="match status" value="1"/>
</dbReference>
<evidence type="ECO:0000256" key="3">
    <source>
        <dbReference type="ARBA" id="ARBA00022842"/>
    </source>
</evidence>
<name>A0ABP3WQ01_9ALTE</name>
<dbReference type="NCBIfam" id="TIGR01484">
    <property type="entry name" value="HAD-SF-IIB"/>
    <property type="match status" value="1"/>
</dbReference>